<reference evidence="2 3" key="1">
    <citation type="submission" date="2023-10" db="EMBL/GenBank/DDBJ databases">
        <title>Complete genome sequence of Shewanella sp. DAU334.</title>
        <authorList>
            <person name="Lee Y.-S."/>
            <person name="Jeong H.-R."/>
            <person name="Hwang E.-J."/>
            <person name="Choi Y.-L."/>
            <person name="Kim G.-D."/>
        </authorList>
    </citation>
    <scope>NUCLEOTIDE SEQUENCE [LARGE SCALE GENOMIC DNA]</scope>
    <source>
        <strain evidence="2 3">DAU334</strain>
    </source>
</reference>
<dbReference type="RefSeq" id="WP_310469654.1">
    <property type="nucleotide sequence ID" value="NZ_CP136522.1"/>
</dbReference>
<dbReference type="EMBL" id="CP136522">
    <property type="protein sequence ID" value="WOT05395.1"/>
    <property type="molecule type" value="Genomic_DNA"/>
</dbReference>
<feature type="chain" id="PRO_5046527533" evidence="1">
    <location>
        <begin position="22"/>
        <end position="655"/>
    </location>
</feature>
<dbReference type="Proteomes" id="UP001529491">
    <property type="component" value="Chromosome"/>
</dbReference>
<gene>
    <name evidence="2" type="ORF">RGE70_00785</name>
</gene>
<proteinExistence type="predicted"/>
<name>A0ABZ0K0Z8_9GAMM</name>
<dbReference type="NCBIfam" id="TIGR03509">
    <property type="entry name" value="OMP_MtrB_PioB"/>
    <property type="match status" value="1"/>
</dbReference>
<keyword evidence="3" id="KW-1185">Reference proteome</keyword>
<sequence>MKWQLNLITLALVTFTSTAMANYSMSNANTTNANFDKWKCKRCVVPTEVSGNIDVSIGGVENDEDHSVNSFNSFDSGLAYGVGGQLKSSNASMYASNLGSERAFIEGEMHTDSNFSVSGEYAHFQRLNAQAESSSVLIGDEIIKTVAPLTQDLEMSRERYNLTAKGDIYGFTGAVSATQHTREGNRVSSVPGFETTNILVPVDDRTNQYSAELSTNHNNLFVNAKYRYSTFTNELNNSLAIHGKPNALAMTPDNDAHHLTFSGGYQFDKSYLSAQFSHGEYHQESQLIDSTSLLAFDGEVYTTDARVKFSSLLNAKTRVYFGADYSERNNESSMIGELEWNVDPVTGELQEIVLQDQETIRLNAGVNYRIASGYRFSADYEYQQKDYQYYQSGYDVDSLNSEQTEQHTLNGKLSVRAFENLDMALSGEISHRDQSELNANLLLANNNDIMLRRYHMADRTRAKTDFSVNYAVSTNFTVDADVYLAQDLYTETEIGLTRSYDYGVNVGMNYYIGKTNVYSSAAVQWIESDQVGTSWKSDIEDQFVYFSVGVDHPLSDTVNVGMDYQFADAQSNTGVVEVWTVEYDPYTSTTHSLRAYMNYAMSERVDLALDYRFEKSDESDWSDVGIDEINGLVTLGSLSENYNAHMIMLTLSYNL</sequence>
<dbReference type="Pfam" id="PF11854">
    <property type="entry name" value="MtrB_PioB"/>
    <property type="match status" value="1"/>
</dbReference>
<accession>A0ABZ0K0Z8</accession>
<evidence type="ECO:0000313" key="2">
    <source>
        <dbReference type="EMBL" id="WOT05395.1"/>
    </source>
</evidence>
<evidence type="ECO:0000313" key="3">
    <source>
        <dbReference type="Proteomes" id="UP001529491"/>
    </source>
</evidence>
<dbReference type="InterPro" id="IPR020016">
    <property type="entry name" value="Decahaem-assoc_OM_MtrB/PioB"/>
</dbReference>
<feature type="signal peptide" evidence="1">
    <location>
        <begin position="1"/>
        <end position="21"/>
    </location>
</feature>
<dbReference type="SUPFAM" id="SSF56935">
    <property type="entry name" value="Porins"/>
    <property type="match status" value="2"/>
</dbReference>
<keyword evidence="1" id="KW-0732">Signal</keyword>
<evidence type="ECO:0000256" key="1">
    <source>
        <dbReference type="SAM" id="SignalP"/>
    </source>
</evidence>
<organism evidence="2 3">
    <name type="scientific">Shewanella youngdeokensis</name>
    <dbReference type="NCBI Taxonomy" id="2999068"/>
    <lineage>
        <taxon>Bacteria</taxon>
        <taxon>Pseudomonadati</taxon>
        <taxon>Pseudomonadota</taxon>
        <taxon>Gammaproteobacteria</taxon>
        <taxon>Alteromonadales</taxon>
        <taxon>Shewanellaceae</taxon>
        <taxon>Shewanella</taxon>
    </lineage>
</organism>
<protein>
    <submittedName>
        <fullName evidence="2">MtrB/PioB family decaheme-associated outer membrane protein</fullName>
    </submittedName>
</protein>